<dbReference type="PROSITE" id="PS00344">
    <property type="entry name" value="GATA_ZN_FINGER_1"/>
    <property type="match status" value="1"/>
</dbReference>
<dbReference type="PROSITE" id="PS50114">
    <property type="entry name" value="GATA_ZN_FINGER_2"/>
    <property type="match status" value="1"/>
</dbReference>
<dbReference type="GO" id="GO:0005634">
    <property type="term" value="C:nucleus"/>
    <property type="evidence" value="ECO:0007669"/>
    <property type="project" value="UniProtKB-SubCell"/>
</dbReference>
<dbReference type="PANTHER" id="PTHR10071">
    <property type="entry name" value="TRANSCRIPTION FACTOR GATA FAMILY MEMBER"/>
    <property type="match status" value="1"/>
</dbReference>
<dbReference type="Gene3D" id="3.30.50.10">
    <property type="entry name" value="Erythroid Transcription Factor GATA-1, subunit A"/>
    <property type="match status" value="1"/>
</dbReference>
<dbReference type="Proteomes" id="UP000284706">
    <property type="component" value="Unassembled WGS sequence"/>
</dbReference>
<protein>
    <recommendedName>
        <fullName evidence="8">GATA-type domain-containing protein</fullName>
    </recommendedName>
</protein>
<dbReference type="GO" id="GO:0045944">
    <property type="term" value="P:positive regulation of transcription by RNA polymerase II"/>
    <property type="evidence" value="ECO:0007669"/>
    <property type="project" value="TreeGrafter"/>
</dbReference>
<dbReference type="AlphaFoldDB" id="A0A409WI59"/>
<reference evidence="9 10" key="1">
    <citation type="journal article" date="2018" name="Evol. Lett.">
        <title>Horizontal gene cluster transfer increased hallucinogenic mushroom diversity.</title>
        <authorList>
            <person name="Reynolds H.T."/>
            <person name="Vijayakumar V."/>
            <person name="Gluck-Thaler E."/>
            <person name="Korotkin H.B."/>
            <person name="Matheny P.B."/>
            <person name="Slot J.C."/>
        </authorList>
    </citation>
    <scope>NUCLEOTIDE SEQUENCE [LARGE SCALE GENOMIC DNA]</scope>
    <source>
        <strain evidence="9 10">SRW20</strain>
    </source>
</reference>
<dbReference type="CDD" id="cd00202">
    <property type="entry name" value="ZnF_GATA"/>
    <property type="match status" value="1"/>
</dbReference>
<dbReference type="GO" id="GO:0000122">
    <property type="term" value="P:negative regulation of transcription by RNA polymerase II"/>
    <property type="evidence" value="ECO:0007669"/>
    <property type="project" value="TreeGrafter"/>
</dbReference>
<gene>
    <name evidence="9" type="ORF">CVT26_007586</name>
</gene>
<accession>A0A409WI59</accession>
<evidence type="ECO:0000256" key="5">
    <source>
        <dbReference type="ARBA" id="ARBA00023242"/>
    </source>
</evidence>
<comment type="caution">
    <text evidence="9">The sequence shown here is derived from an EMBL/GenBank/DDBJ whole genome shotgun (WGS) entry which is preliminary data.</text>
</comment>
<sequence>MSSPQPSPECVPVPRQQPRNDKIEKSDIRCHNCDVTKTPVWRRDPGGMKLCNACGLFFKTHKFARPVWMNDVKKRGSDSSGLYSHDALGRGQRPACGSSALKSQEPAPLRLENKDSPGPSALDPTYSEKHMSFHYSYEYGQSKQERLEGDDCCAVPESVVCEAIHEDLPNPDHFERVYHEHAKALFK</sequence>
<dbReference type="InterPro" id="IPR000679">
    <property type="entry name" value="Znf_GATA"/>
</dbReference>
<evidence type="ECO:0000259" key="8">
    <source>
        <dbReference type="PROSITE" id="PS50114"/>
    </source>
</evidence>
<keyword evidence="3 6" id="KW-0863">Zinc-finger</keyword>
<dbReference type="SUPFAM" id="SSF57716">
    <property type="entry name" value="Glucocorticoid receptor-like (DNA-binding domain)"/>
    <property type="match status" value="1"/>
</dbReference>
<name>A0A409WI59_9AGAR</name>
<feature type="domain" description="GATA-type" evidence="8">
    <location>
        <begin position="24"/>
        <end position="67"/>
    </location>
</feature>
<dbReference type="GO" id="GO:0000978">
    <property type="term" value="F:RNA polymerase II cis-regulatory region sequence-specific DNA binding"/>
    <property type="evidence" value="ECO:0007669"/>
    <property type="project" value="TreeGrafter"/>
</dbReference>
<proteinExistence type="predicted"/>
<evidence type="ECO:0000313" key="9">
    <source>
        <dbReference type="EMBL" id="PPQ78206.1"/>
    </source>
</evidence>
<dbReference type="InterPro" id="IPR013088">
    <property type="entry name" value="Znf_NHR/GATA"/>
</dbReference>
<dbReference type="Pfam" id="PF00320">
    <property type="entry name" value="GATA"/>
    <property type="match status" value="1"/>
</dbReference>
<evidence type="ECO:0000256" key="4">
    <source>
        <dbReference type="ARBA" id="ARBA00022833"/>
    </source>
</evidence>
<keyword evidence="2" id="KW-0479">Metal-binding</keyword>
<feature type="region of interest" description="Disordered" evidence="7">
    <location>
        <begin position="1"/>
        <end position="23"/>
    </location>
</feature>
<dbReference type="InParanoid" id="A0A409WI59"/>
<dbReference type="EMBL" id="NHYE01005059">
    <property type="protein sequence ID" value="PPQ78206.1"/>
    <property type="molecule type" value="Genomic_DNA"/>
</dbReference>
<evidence type="ECO:0000313" key="10">
    <source>
        <dbReference type="Proteomes" id="UP000284706"/>
    </source>
</evidence>
<dbReference type="GO" id="GO:0000981">
    <property type="term" value="F:DNA-binding transcription factor activity, RNA polymerase II-specific"/>
    <property type="evidence" value="ECO:0007669"/>
    <property type="project" value="TreeGrafter"/>
</dbReference>
<keyword evidence="4" id="KW-0862">Zinc</keyword>
<dbReference type="OrthoDB" id="515401at2759"/>
<comment type="subcellular location">
    <subcellularLocation>
        <location evidence="1">Nucleus</location>
    </subcellularLocation>
</comment>
<dbReference type="PANTHER" id="PTHR10071:SF281">
    <property type="entry name" value="BOX A-BINDING FACTOR-RELATED"/>
    <property type="match status" value="1"/>
</dbReference>
<dbReference type="GO" id="GO:0008270">
    <property type="term" value="F:zinc ion binding"/>
    <property type="evidence" value="ECO:0007669"/>
    <property type="project" value="UniProtKB-KW"/>
</dbReference>
<dbReference type="PRINTS" id="PR00619">
    <property type="entry name" value="GATAZNFINGER"/>
</dbReference>
<organism evidence="9 10">
    <name type="scientific">Gymnopilus dilepis</name>
    <dbReference type="NCBI Taxonomy" id="231916"/>
    <lineage>
        <taxon>Eukaryota</taxon>
        <taxon>Fungi</taxon>
        <taxon>Dikarya</taxon>
        <taxon>Basidiomycota</taxon>
        <taxon>Agaricomycotina</taxon>
        <taxon>Agaricomycetes</taxon>
        <taxon>Agaricomycetidae</taxon>
        <taxon>Agaricales</taxon>
        <taxon>Agaricineae</taxon>
        <taxon>Hymenogastraceae</taxon>
        <taxon>Gymnopilus</taxon>
    </lineage>
</organism>
<evidence type="ECO:0000256" key="3">
    <source>
        <dbReference type="ARBA" id="ARBA00022771"/>
    </source>
</evidence>
<feature type="region of interest" description="Disordered" evidence="7">
    <location>
        <begin position="75"/>
        <end position="125"/>
    </location>
</feature>
<evidence type="ECO:0000256" key="7">
    <source>
        <dbReference type="SAM" id="MobiDB-lite"/>
    </source>
</evidence>
<keyword evidence="5" id="KW-0539">Nucleus</keyword>
<feature type="compositionally biased region" description="Pro residues" evidence="7">
    <location>
        <begin position="1"/>
        <end position="11"/>
    </location>
</feature>
<evidence type="ECO:0000256" key="6">
    <source>
        <dbReference type="PROSITE-ProRule" id="PRU00094"/>
    </source>
</evidence>
<keyword evidence="10" id="KW-1185">Reference proteome</keyword>
<dbReference type="STRING" id="231916.A0A409WI59"/>
<dbReference type="InterPro" id="IPR039355">
    <property type="entry name" value="Transcription_factor_GATA"/>
</dbReference>
<evidence type="ECO:0000256" key="2">
    <source>
        <dbReference type="ARBA" id="ARBA00022723"/>
    </source>
</evidence>
<evidence type="ECO:0000256" key="1">
    <source>
        <dbReference type="ARBA" id="ARBA00004123"/>
    </source>
</evidence>
<dbReference type="SMART" id="SM00401">
    <property type="entry name" value="ZnF_GATA"/>
    <property type="match status" value="1"/>
</dbReference>